<keyword evidence="1" id="KW-1133">Transmembrane helix</keyword>
<sequence length="235" mass="24499">MALMRVLGVAALLFSFIAAAECPRPEGVKSGSVGGQDDAARLAFLVKKLQHDGHWARTRIGLFGGGLSAAVIGQLALAATLPESDRPAMYWGAGASAVGVASVLFNPLDVVYGGDEFARKAANANPENTCELIAEGERMLFKGADQELAGRAWYMHVLNVAFNVGVGMAIGFIHKLWTNAVVNGLVGIAIGEAMLFTIPLGLVHGRDAYRGKESPVSFMLSPAAGGPGLGLTMSF</sequence>
<dbReference type="Proteomes" id="UP000249061">
    <property type="component" value="Unassembled WGS sequence"/>
</dbReference>
<feature type="transmembrane region" description="Helical" evidence="1">
    <location>
        <begin position="60"/>
        <end position="81"/>
    </location>
</feature>
<protein>
    <recommendedName>
        <fullName evidence="5">DUF4386 domain-containing protein</fullName>
    </recommendedName>
</protein>
<keyword evidence="2" id="KW-0732">Signal</keyword>
<organism evidence="3 4">
    <name type="scientific">Archangium gephyra</name>
    <dbReference type="NCBI Taxonomy" id="48"/>
    <lineage>
        <taxon>Bacteria</taxon>
        <taxon>Pseudomonadati</taxon>
        <taxon>Myxococcota</taxon>
        <taxon>Myxococcia</taxon>
        <taxon>Myxococcales</taxon>
        <taxon>Cystobacterineae</taxon>
        <taxon>Archangiaceae</taxon>
        <taxon>Archangium</taxon>
    </lineage>
</organism>
<comment type="caution">
    <text evidence="3">The sequence shown here is derived from an EMBL/GenBank/DDBJ whole genome shotgun (WGS) entry which is preliminary data.</text>
</comment>
<dbReference type="AlphaFoldDB" id="A0A2W5TVJ7"/>
<dbReference type="EMBL" id="QFQP01000002">
    <property type="protein sequence ID" value="PZR17283.1"/>
    <property type="molecule type" value="Genomic_DNA"/>
</dbReference>
<evidence type="ECO:0000313" key="3">
    <source>
        <dbReference type="EMBL" id="PZR17283.1"/>
    </source>
</evidence>
<evidence type="ECO:0000256" key="2">
    <source>
        <dbReference type="SAM" id="SignalP"/>
    </source>
</evidence>
<name>A0A2W5TVJ7_9BACT</name>
<feature type="chain" id="PRO_5015942925" description="DUF4386 domain-containing protein" evidence="2">
    <location>
        <begin position="21"/>
        <end position="235"/>
    </location>
</feature>
<evidence type="ECO:0000256" key="1">
    <source>
        <dbReference type="SAM" id="Phobius"/>
    </source>
</evidence>
<evidence type="ECO:0000313" key="4">
    <source>
        <dbReference type="Proteomes" id="UP000249061"/>
    </source>
</evidence>
<keyword evidence="1" id="KW-0472">Membrane</keyword>
<evidence type="ECO:0008006" key="5">
    <source>
        <dbReference type="Google" id="ProtNLM"/>
    </source>
</evidence>
<accession>A0A2W5TVJ7</accession>
<keyword evidence="1" id="KW-0812">Transmembrane</keyword>
<proteinExistence type="predicted"/>
<feature type="signal peptide" evidence="2">
    <location>
        <begin position="1"/>
        <end position="20"/>
    </location>
</feature>
<feature type="transmembrane region" description="Helical" evidence="1">
    <location>
        <begin position="153"/>
        <end position="173"/>
    </location>
</feature>
<reference evidence="3 4" key="1">
    <citation type="submission" date="2017-08" db="EMBL/GenBank/DDBJ databases">
        <title>Infants hospitalized years apart are colonized by the same room-sourced microbial strains.</title>
        <authorList>
            <person name="Brooks B."/>
            <person name="Olm M.R."/>
            <person name="Firek B.A."/>
            <person name="Baker R."/>
            <person name="Thomas B.C."/>
            <person name="Morowitz M.J."/>
            <person name="Banfield J.F."/>
        </authorList>
    </citation>
    <scope>NUCLEOTIDE SEQUENCE [LARGE SCALE GENOMIC DNA]</scope>
    <source>
        <strain evidence="3">S2_003_000_R2_14</strain>
    </source>
</reference>
<feature type="transmembrane region" description="Helical" evidence="1">
    <location>
        <begin position="180"/>
        <end position="202"/>
    </location>
</feature>
<gene>
    <name evidence="3" type="ORF">DI536_02860</name>
</gene>